<protein>
    <submittedName>
        <fullName evidence="1">Uncharacterized protein</fullName>
    </submittedName>
</protein>
<reference evidence="1" key="1">
    <citation type="submission" date="2016-03" db="EMBL/GenBank/DDBJ databases">
        <title>Mechanisms controlling the formation of the plant cell surface in tip-growing cells are functionally conserved among land plants.</title>
        <authorList>
            <person name="Honkanen S."/>
            <person name="Jones V.A."/>
            <person name="Morieri G."/>
            <person name="Champion C."/>
            <person name="Hetherington A.J."/>
            <person name="Kelly S."/>
            <person name="Saint-Marcoux D."/>
            <person name="Proust H."/>
            <person name="Prescott H."/>
            <person name="Dolan L."/>
        </authorList>
    </citation>
    <scope>NUCLEOTIDE SEQUENCE [LARGE SCALE GENOMIC DNA]</scope>
    <source>
        <tissue evidence="1">Whole gametophyte</tissue>
    </source>
</reference>
<dbReference type="EMBL" id="LVLJ01000966">
    <property type="protein sequence ID" value="OAE31788.1"/>
    <property type="molecule type" value="Genomic_DNA"/>
</dbReference>
<gene>
    <name evidence="1" type="ORF">AXG93_3349s1020</name>
</gene>
<proteinExistence type="predicted"/>
<dbReference type="AlphaFoldDB" id="A0A176WEW5"/>
<evidence type="ECO:0000313" key="1">
    <source>
        <dbReference type="EMBL" id="OAE31788.1"/>
    </source>
</evidence>
<dbReference type="Proteomes" id="UP000077202">
    <property type="component" value="Unassembled WGS sequence"/>
</dbReference>
<comment type="caution">
    <text evidence="1">The sequence shown here is derived from an EMBL/GenBank/DDBJ whole genome shotgun (WGS) entry which is preliminary data.</text>
</comment>
<accession>A0A176WEW5</accession>
<name>A0A176WEW5_MARPO</name>
<sequence length="124" mass="14121">MQWSSLEHWNIFAEAQTGRKYWICVDRSEKGLQAEYKGADVGGPLQLLTVLQSTASSRALSLLQQGLWNILSIPTMSAKFQPLCLSSVSATKNIYRDQKSGILIRSFQMSYKQDYRAVFTYFID</sequence>
<keyword evidence="2" id="KW-1185">Reference proteome</keyword>
<evidence type="ECO:0000313" key="2">
    <source>
        <dbReference type="Proteomes" id="UP000077202"/>
    </source>
</evidence>
<organism evidence="1 2">
    <name type="scientific">Marchantia polymorpha subsp. ruderalis</name>
    <dbReference type="NCBI Taxonomy" id="1480154"/>
    <lineage>
        <taxon>Eukaryota</taxon>
        <taxon>Viridiplantae</taxon>
        <taxon>Streptophyta</taxon>
        <taxon>Embryophyta</taxon>
        <taxon>Marchantiophyta</taxon>
        <taxon>Marchantiopsida</taxon>
        <taxon>Marchantiidae</taxon>
        <taxon>Marchantiales</taxon>
        <taxon>Marchantiaceae</taxon>
        <taxon>Marchantia</taxon>
    </lineage>
</organism>